<dbReference type="Gene3D" id="1.10.630.10">
    <property type="entry name" value="Cytochrome P450"/>
    <property type="match status" value="1"/>
</dbReference>
<dbReference type="PANTHER" id="PTHR24305">
    <property type="entry name" value="CYTOCHROME P450"/>
    <property type="match status" value="1"/>
</dbReference>
<dbReference type="SUPFAM" id="SSF48264">
    <property type="entry name" value="Cytochrome P450"/>
    <property type="match status" value="1"/>
</dbReference>
<feature type="binding site" description="axial binding residue" evidence="8">
    <location>
        <position position="471"/>
    </location>
    <ligand>
        <name>heme</name>
        <dbReference type="ChEBI" id="CHEBI:30413"/>
    </ligand>
    <ligandPart>
        <name>Fe</name>
        <dbReference type="ChEBI" id="CHEBI:18248"/>
    </ligandPart>
</feature>
<dbReference type="PROSITE" id="PS00086">
    <property type="entry name" value="CYTOCHROME_P450"/>
    <property type="match status" value="1"/>
</dbReference>
<dbReference type="GO" id="GO:0016705">
    <property type="term" value="F:oxidoreductase activity, acting on paired donors, with incorporation or reduction of molecular oxygen"/>
    <property type="evidence" value="ECO:0007669"/>
    <property type="project" value="InterPro"/>
</dbReference>
<dbReference type="GO" id="GO:0005506">
    <property type="term" value="F:iron ion binding"/>
    <property type="evidence" value="ECO:0007669"/>
    <property type="project" value="InterPro"/>
</dbReference>
<dbReference type="PRINTS" id="PR00385">
    <property type="entry name" value="P450"/>
</dbReference>
<evidence type="ECO:0000313" key="12">
    <source>
        <dbReference type="Proteomes" id="UP000077266"/>
    </source>
</evidence>
<protein>
    <submittedName>
        <fullName evidence="11">Cytochrome P450</fullName>
    </submittedName>
</protein>
<dbReference type="InterPro" id="IPR002401">
    <property type="entry name" value="Cyt_P450_E_grp-I"/>
</dbReference>
<sequence length="529" mass="59809">MDSYFLSVLSGLLSHIVCHRTDPRGRLALLLVLFLAPVLQTVIARPQYVLPFFARAQFIYIVTLCSSTVAYRLSPFHQLSRYPGPLLARISSWWMVWNALDGKQHIRFRKLHEVYGEIVRTGPNHVHVCSAAAIRTVLAFQNQWHRFEGYKTLVPPGGTGAILTVTDPEDHRQRRRVWDRALANTALADYRSMMDARITQLREALDKRCGQEVDISEWLTWFTLDFMGDFAFGGSFDFMARAADPEHLHSTIVRAIGASDLFSKIPWTRAFIHLLPNPMEPLLRVSHELVRKKKALGSDAEVKDLFHHFNQRPSDEELSDDALAQDALIAVVAGSDTSSSVLANAIYYLVSDPFALEKLRAELDQAGDLSDWKGLAKCEYLQAVLNETMRLAPAAPNGVVKESPRSGEVVVAGYILPPKTVVYIPFYPLFRDRRYFSAPDEFRPERWLPGTKDYQHDETAFIPFSYGPTGCAGKQLALLETRAALAMLVQRFDIAFSPGYDPARWEEDIEDRFILSKGSLPVVLNTRQL</sequence>
<reference evidence="11 12" key="1">
    <citation type="journal article" date="2016" name="Mol. Biol. Evol.">
        <title>Comparative Genomics of Early-Diverging Mushroom-Forming Fungi Provides Insights into the Origins of Lignocellulose Decay Capabilities.</title>
        <authorList>
            <person name="Nagy L.G."/>
            <person name="Riley R."/>
            <person name="Tritt A."/>
            <person name="Adam C."/>
            <person name="Daum C."/>
            <person name="Floudas D."/>
            <person name="Sun H."/>
            <person name="Yadav J.S."/>
            <person name="Pangilinan J."/>
            <person name="Larsson K.H."/>
            <person name="Matsuura K."/>
            <person name="Barry K."/>
            <person name="Labutti K."/>
            <person name="Kuo R."/>
            <person name="Ohm R.A."/>
            <person name="Bhattacharya S.S."/>
            <person name="Shirouzu T."/>
            <person name="Yoshinaga Y."/>
            <person name="Martin F.M."/>
            <person name="Grigoriev I.V."/>
            <person name="Hibbett D.S."/>
        </authorList>
    </citation>
    <scope>NUCLEOTIDE SEQUENCE [LARGE SCALE GENOMIC DNA]</scope>
    <source>
        <strain evidence="11 12">HHB12029</strain>
    </source>
</reference>
<organism evidence="11 12">
    <name type="scientific">Exidia glandulosa HHB12029</name>
    <dbReference type="NCBI Taxonomy" id="1314781"/>
    <lineage>
        <taxon>Eukaryota</taxon>
        <taxon>Fungi</taxon>
        <taxon>Dikarya</taxon>
        <taxon>Basidiomycota</taxon>
        <taxon>Agaricomycotina</taxon>
        <taxon>Agaricomycetes</taxon>
        <taxon>Auriculariales</taxon>
        <taxon>Exidiaceae</taxon>
        <taxon>Exidia</taxon>
    </lineage>
</organism>
<keyword evidence="10" id="KW-0812">Transmembrane</keyword>
<evidence type="ECO:0000256" key="1">
    <source>
        <dbReference type="ARBA" id="ARBA00001971"/>
    </source>
</evidence>
<evidence type="ECO:0000256" key="10">
    <source>
        <dbReference type="SAM" id="Phobius"/>
    </source>
</evidence>
<name>A0A165GLG1_EXIGL</name>
<evidence type="ECO:0000256" key="3">
    <source>
        <dbReference type="ARBA" id="ARBA00010617"/>
    </source>
</evidence>
<evidence type="ECO:0000256" key="9">
    <source>
        <dbReference type="RuleBase" id="RU000461"/>
    </source>
</evidence>
<dbReference type="InterPro" id="IPR050121">
    <property type="entry name" value="Cytochrome_P450_monoxygenase"/>
</dbReference>
<keyword evidence="10" id="KW-1133">Transmembrane helix</keyword>
<evidence type="ECO:0000313" key="11">
    <source>
        <dbReference type="EMBL" id="KZV90697.1"/>
    </source>
</evidence>
<keyword evidence="6 8" id="KW-0408">Iron</keyword>
<keyword evidence="8 9" id="KW-0349">Heme</keyword>
<evidence type="ECO:0000256" key="7">
    <source>
        <dbReference type="ARBA" id="ARBA00023033"/>
    </source>
</evidence>
<dbReference type="Pfam" id="PF00067">
    <property type="entry name" value="p450"/>
    <property type="match status" value="1"/>
</dbReference>
<keyword evidence="10" id="KW-0472">Membrane</keyword>
<evidence type="ECO:0000256" key="2">
    <source>
        <dbReference type="ARBA" id="ARBA00005179"/>
    </source>
</evidence>
<dbReference type="CDD" id="cd11061">
    <property type="entry name" value="CYP67-like"/>
    <property type="match status" value="1"/>
</dbReference>
<accession>A0A165GLG1</accession>
<dbReference type="PANTHER" id="PTHR24305:SF187">
    <property type="entry name" value="P450, PUTATIVE (EUROFUNG)-RELATED"/>
    <property type="match status" value="1"/>
</dbReference>
<dbReference type="STRING" id="1314781.A0A165GLG1"/>
<dbReference type="GO" id="GO:0004497">
    <property type="term" value="F:monooxygenase activity"/>
    <property type="evidence" value="ECO:0007669"/>
    <property type="project" value="UniProtKB-KW"/>
</dbReference>
<comment type="pathway">
    <text evidence="2">Secondary metabolite biosynthesis.</text>
</comment>
<feature type="transmembrane region" description="Helical" evidence="10">
    <location>
        <begin position="28"/>
        <end position="45"/>
    </location>
</feature>
<dbReference type="InterPro" id="IPR001128">
    <property type="entry name" value="Cyt_P450"/>
</dbReference>
<keyword evidence="4 8" id="KW-0479">Metal-binding</keyword>
<dbReference type="Proteomes" id="UP000077266">
    <property type="component" value="Unassembled WGS sequence"/>
</dbReference>
<evidence type="ECO:0000256" key="5">
    <source>
        <dbReference type="ARBA" id="ARBA00023002"/>
    </source>
</evidence>
<dbReference type="AlphaFoldDB" id="A0A165GLG1"/>
<evidence type="ECO:0000256" key="8">
    <source>
        <dbReference type="PIRSR" id="PIRSR602401-1"/>
    </source>
</evidence>
<gene>
    <name evidence="11" type="ORF">EXIGLDRAFT_720137</name>
</gene>
<dbReference type="GO" id="GO:0020037">
    <property type="term" value="F:heme binding"/>
    <property type="evidence" value="ECO:0007669"/>
    <property type="project" value="InterPro"/>
</dbReference>
<proteinExistence type="inferred from homology"/>
<dbReference type="OrthoDB" id="6692864at2759"/>
<comment type="cofactor">
    <cofactor evidence="1 8">
        <name>heme</name>
        <dbReference type="ChEBI" id="CHEBI:30413"/>
    </cofactor>
</comment>
<keyword evidence="12" id="KW-1185">Reference proteome</keyword>
<keyword evidence="7 9" id="KW-0503">Monooxygenase</keyword>
<dbReference type="EMBL" id="KV426043">
    <property type="protein sequence ID" value="KZV90697.1"/>
    <property type="molecule type" value="Genomic_DNA"/>
</dbReference>
<keyword evidence="5 9" id="KW-0560">Oxidoreductase</keyword>
<evidence type="ECO:0000256" key="4">
    <source>
        <dbReference type="ARBA" id="ARBA00022723"/>
    </source>
</evidence>
<comment type="similarity">
    <text evidence="3 9">Belongs to the cytochrome P450 family.</text>
</comment>
<dbReference type="InterPro" id="IPR017972">
    <property type="entry name" value="Cyt_P450_CS"/>
</dbReference>
<dbReference type="InParanoid" id="A0A165GLG1"/>
<evidence type="ECO:0000256" key="6">
    <source>
        <dbReference type="ARBA" id="ARBA00023004"/>
    </source>
</evidence>
<dbReference type="PRINTS" id="PR00463">
    <property type="entry name" value="EP450I"/>
</dbReference>
<dbReference type="InterPro" id="IPR036396">
    <property type="entry name" value="Cyt_P450_sf"/>
</dbReference>